<gene>
    <name evidence="3" type="ORF">QO002_003019</name>
</gene>
<protein>
    <recommendedName>
        <fullName evidence="5">Tyr recombinase domain-containing protein</fullName>
    </recommendedName>
</protein>
<dbReference type="SUPFAM" id="SSF56349">
    <property type="entry name" value="DNA breaking-rejoining enzymes"/>
    <property type="match status" value="1"/>
</dbReference>
<dbReference type="InterPro" id="IPR011010">
    <property type="entry name" value="DNA_brk_join_enz"/>
</dbReference>
<feature type="region of interest" description="Disordered" evidence="2">
    <location>
        <begin position="183"/>
        <end position="205"/>
    </location>
</feature>
<evidence type="ECO:0000313" key="3">
    <source>
        <dbReference type="EMBL" id="MDQ0320881.1"/>
    </source>
</evidence>
<evidence type="ECO:0000256" key="1">
    <source>
        <dbReference type="ARBA" id="ARBA00023172"/>
    </source>
</evidence>
<accession>A0ABU0BRK1</accession>
<evidence type="ECO:0000313" key="4">
    <source>
        <dbReference type="Proteomes" id="UP001230207"/>
    </source>
</evidence>
<sequence>MAFVHWPTEVHMKRMSVLKVGHPFIMEASGSYPDGVNWYLFERCRGRIDPSDLTKPRTAPDEPSHNSVESIVYAIANVLTWGETLEAHPSCGVLRWHQLKLWHVTELYSDALARGYWTQRYWETGIPSPLHPASTIQPRLNEILLCWQWMERYGLIAKFDEPSPLRAIGAAIKKANQSYAARSAAQNETGAKKTHFRRNRTKPGNGVMPGMDHLLDWIERIPSETPRKAVLHILDRGLRIDENEENTLLPGIIHARDLSHIRRDVRHYSWTDEPRLLKYSLTDDHMIGVLPDRKTAFSSDSLISQRIIGKGKKIRLAHMTRGCAQALWHYADGTRRAILQKNGIIPSSAPAHLFLNRDGRPLKAAALAKAISRANEDMNAPFRITGHVLRHLFACFFLKNAIEGHAAREGLTVAQLTYQQIEAVAENPARVLQLHLGHAFFEDTAGYIKLLIDWWLTPMYFDMWNEFLDGQRA</sequence>
<keyword evidence="4" id="KW-1185">Reference proteome</keyword>
<dbReference type="Gene3D" id="1.10.443.10">
    <property type="entry name" value="Intergrase catalytic core"/>
    <property type="match status" value="1"/>
</dbReference>
<dbReference type="RefSeq" id="WP_307231017.1">
    <property type="nucleotide sequence ID" value="NZ_JAUSVF010000001.1"/>
</dbReference>
<evidence type="ECO:0008006" key="5">
    <source>
        <dbReference type="Google" id="ProtNLM"/>
    </source>
</evidence>
<proteinExistence type="predicted"/>
<comment type="caution">
    <text evidence="3">The sequence shown here is derived from an EMBL/GenBank/DDBJ whole genome shotgun (WGS) entry which is preliminary data.</text>
</comment>
<name>A0ABU0BRK1_9HYPH</name>
<evidence type="ECO:0000256" key="2">
    <source>
        <dbReference type="SAM" id="MobiDB-lite"/>
    </source>
</evidence>
<dbReference type="EMBL" id="JAUSVF010000001">
    <property type="protein sequence ID" value="MDQ0320881.1"/>
    <property type="molecule type" value="Genomic_DNA"/>
</dbReference>
<keyword evidence="1" id="KW-0233">DNA recombination</keyword>
<dbReference type="Proteomes" id="UP001230207">
    <property type="component" value="Unassembled WGS sequence"/>
</dbReference>
<reference evidence="3 4" key="1">
    <citation type="submission" date="2023-07" db="EMBL/GenBank/DDBJ databases">
        <title>Genomic Encyclopedia of Type Strains, Phase IV (KMG-IV): sequencing the most valuable type-strain genomes for metagenomic binning, comparative biology and taxonomic classification.</title>
        <authorList>
            <person name="Goeker M."/>
        </authorList>
    </citation>
    <scope>NUCLEOTIDE SEQUENCE [LARGE SCALE GENOMIC DNA]</scope>
    <source>
        <strain evidence="3 4">DSM 1112</strain>
    </source>
</reference>
<dbReference type="InterPro" id="IPR013762">
    <property type="entry name" value="Integrase-like_cat_sf"/>
</dbReference>
<feature type="compositionally biased region" description="Basic residues" evidence="2">
    <location>
        <begin position="192"/>
        <end position="201"/>
    </location>
</feature>
<organism evidence="3 4">
    <name type="scientific">Pararhizobium capsulatum DSM 1112</name>
    <dbReference type="NCBI Taxonomy" id="1121113"/>
    <lineage>
        <taxon>Bacteria</taxon>
        <taxon>Pseudomonadati</taxon>
        <taxon>Pseudomonadota</taxon>
        <taxon>Alphaproteobacteria</taxon>
        <taxon>Hyphomicrobiales</taxon>
        <taxon>Rhizobiaceae</taxon>
        <taxon>Rhizobium/Agrobacterium group</taxon>
        <taxon>Pararhizobium</taxon>
    </lineage>
</organism>